<protein>
    <recommendedName>
        <fullName evidence="1">Peptidase M17 leucyl aminopeptidase N-terminal domain-containing protein</fullName>
    </recommendedName>
</protein>
<proteinExistence type="predicted"/>
<reference evidence="2" key="1">
    <citation type="submission" date="2023-05" db="EMBL/GenBank/DDBJ databases">
        <authorList>
            <person name="Huff M."/>
        </authorList>
    </citation>
    <scope>NUCLEOTIDE SEQUENCE</scope>
</reference>
<dbReference type="Proteomes" id="UP000834106">
    <property type="component" value="Chromosome 19"/>
</dbReference>
<dbReference type="AlphaFoldDB" id="A0AAD2EA66"/>
<evidence type="ECO:0000313" key="3">
    <source>
        <dbReference type="Proteomes" id="UP000834106"/>
    </source>
</evidence>
<accession>A0AAD2EA66</accession>
<keyword evidence="3" id="KW-1185">Reference proteome</keyword>
<dbReference type="EMBL" id="OU503054">
    <property type="protein sequence ID" value="CAI9783069.1"/>
    <property type="molecule type" value="Genomic_DNA"/>
</dbReference>
<feature type="domain" description="Peptidase M17 leucyl aminopeptidase N-terminal" evidence="1">
    <location>
        <begin position="3"/>
        <end position="63"/>
    </location>
</feature>
<dbReference type="Gene3D" id="3.40.220.10">
    <property type="entry name" value="Leucine Aminopeptidase, subunit E, domain 1"/>
    <property type="match status" value="1"/>
</dbReference>
<dbReference type="Pfam" id="PF02789">
    <property type="entry name" value="Peptidase_M17_N"/>
    <property type="match status" value="1"/>
</dbReference>
<evidence type="ECO:0000313" key="2">
    <source>
        <dbReference type="EMBL" id="CAI9783069.1"/>
    </source>
</evidence>
<dbReference type="InterPro" id="IPR043472">
    <property type="entry name" value="Macro_dom-like"/>
</dbReference>
<dbReference type="GO" id="GO:0006508">
    <property type="term" value="P:proteolysis"/>
    <property type="evidence" value="ECO:0007669"/>
    <property type="project" value="InterPro"/>
</dbReference>
<dbReference type="SUPFAM" id="SSF52949">
    <property type="entry name" value="Macro domain-like"/>
    <property type="match status" value="1"/>
</dbReference>
<organism evidence="2 3">
    <name type="scientific">Fraxinus pennsylvanica</name>
    <dbReference type="NCBI Taxonomy" id="56036"/>
    <lineage>
        <taxon>Eukaryota</taxon>
        <taxon>Viridiplantae</taxon>
        <taxon>Streptophyta</taxon>
        <taxon>Embryophyta</taxon>
        <taxon>Tracheophyta</taxon>
        <taxon>Spermatophyta</taxon>
        <taxon>Magnoliopsida</taxon>
        <taxon>eudicotyledons</taxon>
        <taxon>Gunneridae</taxon>
        <taxon>Pentapetalae</taxon>
        <taxon>asterids</taxon>
        <taxon>lamiids</taxon>
        <taxon>Lamiales</taxon>
        <taxon>Oleaceae</taxon>
        <taxon>Oleeae</taxon>
        <taxon>Fraxinus</taxon>
    </lineage>
</organism>
<sequence>MLKLDSQLGGLLSKESSEEDFTGKTGQAIVLKLRGLGSKRIGLIGLGSTTSAIASYRNLGETLGLRLHERYQQGNADKRCYGGWDDSELTQLQHGLKDSGIGSQGITNSIDMMTKVKSTVINLSTPSYTMG</sequence>
<dbReference type="InterPro" id="IPR008283">
    <property type="entry name" value="Peptidase_M17_N"/>
</dbReference>
<dbReference type="GO" id="GO:0070006">
    <property type="term" value="F:metalloaminopeptidase activity"/>
    <property type="evidence" value="ECO:0007669"/>
    <property type="project" value="InterPro"/>
</dbReference>
<gene>
    <name evidence="2" type="ORF">FPE_LOCUS30499</name>
</gene>
<name>A0AAD2EA66_9LAMI</name>
<evidence type="ECO:0000259" key="1">
    <source>
        <dbReference type="Pfam" id="PF02789"/>
    </source>
</evidence>